<dbReference type="GO" id="GO:0016020">
    <property type="term" value="C:membrane"/>
    <property type="evidence" value="ECO:0007669"/>
    <property type="project" value="GOC"/>
</dbReference>
<dbReference type="Proteomes" id="UP000007151">
    <property type="component" value="Unassembled WGS sequence"/>
</dbReference>
<dbReference type="InterPro" id="IPR033453">
    <property type="entry name" value="Glyco_hydro_30_TIM-barrel"/>
</dbReference>
<dbReference type="InterPro" id="IPR013780">
    <property type="entry name" value="Glyco_hydro_b"/>
</dbReference>
<evidence type="ECO:0000256" key="5">
    <source>
        <dbReference type="ARBA" id="ARBA00022801"/>
    </source>
</evidence>
<dbReference type="Pfam" id="PF17189">
    <property type="entry name" value="Glyco_hydro_30C"/>
    <property type="match status" value="1"/>
</dbReference>
<keyword evidence="6" id="KW-0326">Glycosidase</keyword>
<dbReference type="eggNOG" id="KOG2566">
    <property type="taxonomic scope" value="Eukaryota"/>
</dbReference>
<keyword evidence="4" id="KW-0732">Signal</keyword>
<dbReference type="PANTHER" id="PTHR11069">
    <property type="entry name" value="GLUCOSYLCERAMIDASE"/>
    <property type="match status" value="1"/>
</dbReference>
<keyword evidence="6" id="KW-0443">Lipid metabolism</keyword>
<evidence type="ECO:0000256" key="2">
    <source>
        <dbReference type="ARBA" id="ARBA00005382"/>
    </source>
</evidence>
<dbReference type="FunCoup" id="A0A212F254">
    <property type="interactions" value="155"/>
</dbReference>
<organism evidence="7 8">
    <name type="scientific">Danaus plexippus plexippus</name>
    <dbReference type="NCBI Taxonomy" id="278856"/>
    <lineage>
        <taxon>Eukaryota</taxon>
        <taxon>Metazoa</taxon>
        <taxon>Ecdysozoa</taxon>
        <taxon>Arthropoda</taxon>
        <taxon>Hexapoda</taxon>
        <taxon>Insecta</taxon>
        <taxon>Pterygota</taxon>
        <taxon>Neoptera</taxon>
        <taxon>Endopterygota</taxon>
        <taxon>Lepidoptera</taxon>
        <taxon>Glossata</taxon>
        <taxon>Ditrysia</taxon>
        <taxon>Papilionoidea</taxon>
        <taxon>Nymphalidae</taxon>
        <taxon>Danainae</taxon>
        <taxon>Danaini</taxon>
        <taxon>Danaina</taxon>
        <taxon>Danaus</taxon>
        <taxon>Danaus</taxon>
    </lineage>
</organism>
<evidence type="ECO:0000256" key="3">
    <source>
        <dbReference type="ARBA" id="ARBA00012658"/>
    </source>
</evidence>
<keyword evidence="5 6" id="KW-0378">Hydrolase</keyword>
<dbReference type="GO" id="GO:0004348">
    <property type="term" value="F:glucosylceramidase activity"/>
    <property type="evidence" value="ECO:0007669"/>
    <property type="project" value="UniProtKB-EC"/>
</dbReference>
<dbReference type="STRING" id="278856.A0A212F254"/>
<dbReference type="GO" id="GO:0006680">
    <property type="term" value="P:glucosylceramide catabolic process"/>
    <property type="evidence" value="ECO:0007669"/>
    <property type="project" value="TreeGrafter"/>
</dbReference>
<dbReference type="InterPro" id="IPR033452">
    <property type="entry name" value="GH30_C"/>
</dbReference>
<dbReference type="Gene3D" id="3.20.20.80">
    <property type="entry name" value="Glycosidases"/>
    <property type="match status" value="1"/>
</dbReference>
<protein>
    <recommendedName>
        <fullName evidence="3 6">Glucosylceramidase</fullName>
        <ecNumber evidence="3 6">3.2.1.45</ecNumber>
    </recommendedName>
</protein>
<dbReference type="OrthoDB" id="2160638at2759"/>
<evidence type="ECO:0000256" key="6">
    <source>
        <dbReference type="RuleBase" id="RU361188"/>
    </source>
</evidence>
<comment type="catalytic activity">
    <reaction evidence="1">
        <text>a beta-D-glucosyl-(1&lt;-&gt;1')-N-acylsphing-4-enine + H2O = an N-acylsphing-4-enine + D-glucose</text>
        <dbReference type="Rhea" id="RHEA:13269"/>
        <dbReference type="ChEBI" id="CHEBI:4167"/>
        <dbReference type="ChEBI" id="CHEBI:15377"/>
        <dbReference type="ChEBI" id="CHEBI:22801"/>
        <dbReference type="ChEBI" id="CHEBI:52639"/>
        <dbReference type="EC" id="3.2.1.45"/>
    </reaction>
    <physiologicalReaction direction="left-to-right" evidence="1">
        <dbReference type="Rhea" id="RHEA:13270"/>
    </physiologicalReaction>
</comment>
<dbReference type="SUPFAM" id="SSF51445">
    <property type="entry name" value="(Trans)glycosidases"/>
    <property type="match status" value="1"/>
</dbReference>
<dbReference type="AlphaFoldDB" id="A0A212F254"/>
<evidence type="ECO:0000313" key="7">
    <source>
        <dbReference type="EMBL" id="OWR47828.1"/>
    </source>
</evidence>
<evidence type="ECO:0000313" key="8">
    <source>
        <dbReference type="Proteomes" id="UP000007151"/>
    </source>
</evidence>
<proteinExistence type="inferred from homology"/>
<keyword evidence="8" id="KW-1185">Reference proteome</keyword>
<dbReference type="SUPFAM" id="SSF51011">
    <property type="entry name" value="Glycosyl hydrolase domain"/>
    <property type="match status" value="1"/>
</dbReference>
<reference evidence="7 8" key="1">
    <citation type="journal article" date="2011" name="Cell">
        <title>The monarch butterfly genome yields insights into long-distance migration.</title>
        <authorList>
            <person name="Zhan S."/>
            <person name="Merlin C."/>
            <person name="Boore J.L."/>
            <person name="Reppert S.M."/>
        </authorList>
    </citation>
    <scope>NUCLEOTIDE SEQUENCE [LARGE SCALE GENOMIC DNA]</scope>
    <source>
        <strain evidence="7">F-2</strain>
    </source>
</reference>
<dbReference type="Gene3D" id="2.60.40.1180">
    <property type="entry name" value="Golgi alpha-mannosidase II"/>
    <property type="match status" value="1"/>
</dbReference>
<gene>
    <name evidence="7" type="ORF">KGM_212760</name>
</gene>
<dbReference type="InterPro" id="IPR017853">
    <property type="entry name" value="GH"/>
</dbReference>
<sequence>MRTLILLGGLLTVGVYADVSCAPRSLNNSVVCVCNATYCDTVTRRVPEAGTYIAYTSSKSGLRFSITQGDIEDADTSYSSADYGKVFDLQPSKVYQAIEGFGGAATDAAGINWKKMKPAIQDTLVKSYFSEDGLEYNIIRLPIGSTDFSTRFYAYNQYPKDDTALSNFTFAPEDIKYKVPLVKSCLSAANNEVKIVSATWSPPKWMKVKEPQSGISFIKEEFYQVYSDYHCKFAELFEEEGIHIWGISTGNEPLVNMFAGVRKDETAWNAPSFAKFIREYFGPTIKNCSVKDMKILAIEDQRYALPLFFTKLQSDTEAMSYVDGISLHFYGDKNTPASTIPRVLKEFPDKFVLYTEACNGPQSPKDEKVVLGSWDRAKTYFTNILENLNYNVVGWLDWNLFLDTEGGPTWTKNFVDSSIIVDYDKQEFYKQPTYYAIGHFSKFVPRGSQRIKVKTILPVTNYGLDIIDFTTVEASFFDNVAFITPKGTIVVIIHNEGAEQNCAIQLGDSQATVLLEAESITTVEIPYDGKSLGTPCSQ</sequence>
<evidence type="ECO:0000256" key="4">
    <source>
        <dbReference type="ARBA" id="ARBA00022729"/>
    </source>
</evidence>
<dbReference type="Pfam" id="PF02055">
    <property type="entry name" value="Glyco_hydro_30"/>
    <property type="match status" value="1"/>
</dbReference>
<dbReference type="PANTHER" id="PTHR11069:SF23">
    <property type="entry name" value="LYSOSOMAL ACID GLUCOSYLCERAMIDASE"/>
    <property type="match status" value="1"/>
</dbReference>
<dbReference type="KEGG" id="dpl:KGM_212760"/>
<comment type="caution">
    <text evidence="7">The sequence shown here is derived from an EMBL/GenBank/DDBJ whole genome shotgun (WGS) entry which is preliminary data.</text>
</comment>
<dbReference type="EMBL" id="AGBW02010783">
    <property type="protein sequence ID" value="OWR47828.1"/>
    <property type="molecule type" value="Genomic_DNA"/>
</dbReference>
<accession>A0A212F254</accession>
<comment type="similarity">
    <text evidence="2 6">Belongs to the glycosyl hydrolase 30 family.</text>
</comment>
<name>A0A212F254_DANPL</name>
<evidence type="ECO:0000256" key="1">
    <source>
        <dbReference type="ARBA" id="ARBA00001013"/>
    </source>
</evidence>
<dbReference type="EC" id="3.2.1.45" evidence="3 6"/>
<dbReference type="InterPro" id="IPR001139">
    <property type="entry name" value="Glyco_hydro_30"/>
</dbReference>
<keyword evidence="6" id="KW-0746">Sphingolipid metabolism</keyword>
<dbReference type="PRINTS" id="PR00843">
    <property type="entry name" value="GLHYDRLASE30"/>
</dbReference>